<dbReference type="Proteomes" id="UP001500843">
    <property type="component" value="Unassembled WGS sequence"/>
</dbReference>
<sequence>MRIPTEPHKHARHWTVLLVRSLCWNIHLIDGHAPNIRRESVVQRILATLLILAGLGGIGYGVATATVLRESDTVVATATPSGDGTMVVTEPGVLGLVDDQVTVRATVPEGQKVTLALGSDVDVLGWVGDDPYDSVTGLSSWETLSVAPGTAAATEEEAADGEETDDAPAEKPASGPDPAGSDMWISEVSGETTVSLRWTEEPGRVVLLAAGVGKDAEAPTLELTWPRPVTTPYLWPGVLGGSFLLILGVFIAIGARRKKNRGNKGRTPSAVRTRQPDSELPRRDAVFEVDGEQSSPSAHEPGGGLPPALGDPVEGGTAVLPPASPARPGRGQAAQSTPEPEQDQTRSWGAPASFGGAAPITPPPAVEPAPGPVAAPAASIRGIRRRRGQGSGAPADPAQPPAQPTPFGGAAPARAPMAPGTPDPAQAAPPAAAASDKPMTRREMRMRDQAQRRAATGAMPTVPASEPEPEPEAEQPETPSSRAAAWRQTWGVTGNDGGN</sequence>
<evidence type="ECO:0000256" key="1">
    <source>
        <dbReference type="SAM" id="MobiDB-lite"/>
    </source>
</evidence>
<feature type="compositionally biased region" description="Pro residues" evidence="1">
    <location>
        <begin position="360"/>
        <end position="373"/>
    </location>
</feature>
<feature type="compositionally biased region" description="Acidic residues" evidence="1">
    <location>
        <begin position="154"/>
        <end position="167"/>
    </location>
</feature>
<keyword evidence="4" id="KW-1185">Reference proteome</keyword>
<keyword evidence="2" id="KW-0812">Transmembrane</keyword>
<feature type="transmembrane region" description="Helical" evidence="2">
    <location>
        <begin position="233"/>
        <end position="255"/>
    </location>
</feature>
<protein>
    <submittedName>
        <fullName evidence="3">Uncharacterized protein</fullName>
    </submittedName>
</protein>
<feature type="transmembrane region" description="Helical" evidence="2">
    <location>
        <begin position="45"/>
        <end position="63"/>
    </location>
</feature>
<proteinExistence type="predicted"/>
<feature type="region of interest" description="Disordered" evidence="1">
    <location>
        <begin position="259"/>
        <end position="499"/>
    </location>
</feature>
<gene>
    <name evidence="3" type="ORF">GCM10023198_56000</name>
</gene>
<name>A0ABP8YCZ4_9MICO</name>
<reference evidence="4" key="1">
    <citation type="journal article" date="2019" name="Int. J. Syst. Evol. Microbiol.">
        <title>The Global Catalogue of Microorganisms (GCM) 10K type strain sequencing project: providing services to taxonomists for standard genome sequencing and annotation.</title>
        <authorList>
            <consortium name="The Broad Institute Genomics Platform"/>
            <consortium name="The Broad Institute Genome Sequencing Center for Infectious Disease"/>
            <person name="Wu L."/>
            <person name="Ma J."/>
        </authorList>
    </citation>
    <scope>NUCLEOTIDE SEQUENCE [LARGE SCALE GENOMIC DNA]</scope>
    <source>
        <strain evidence="4">JCM 17975</strain>
    </source>
</reference>
<dbReference type="EMBL" id="BAABHM010000036">
    <property type="protein sequence ID" value="GAA4723843.1"/>
    <property type="molecule type" value="Genomic_DNA"/>
</dbReference>
<keyword evidence="2" id="KW-0472">Membrane</keyword>
<feature type="compositionally biased region" description="Basic and acidic residues" evidence="1">
    <location>
        <begin position="274"/>
        <end position="286"/>
    </location>
</feature>
<accession>A0ABP8YCZ4</accession>
<organism evidence="3 4">
    <name type="scientific">Promicromonospora umidemergens</name>
    <dbReference type="NCBI Taxonomy" id="629679"/>
    <lineage>
        <taxon>Bacteria</taxon>
        <taxon>Bacillati</taxon>
        <taxon>Actinomycetota</taxon>
        <taxon>Actinomycetes</taxon>
        <taxon>Micrococcales</taxon>
        <taxon>Promicromonosporaceae</taxon>
        <taxon>Promicromonospora</taxon>
    </lineage>
</organism>
<evidence type="ECO:0000256" key="2">
    <source>
        <dbReference type="SAM" id="Phobius"/>
    </source>
</evidence>
<comment type="caution">
    <text evidence="3">The sequence shown here is derived from an EMBL/GenBank/DDBJ whole genome shotgun (WGS) entry which is preliminary data.</text>
</comment>
<evidence type="ECO:0000313" key="4">
    <source>
        <dbReference type="Proteomes" id="UP001500843"/>
    </source>
</evidence>
<feature type="compositionally biased region" description="Basic and acidic residues" evidence="1">
    <location>
        <begin position="438"/>
        <end position="451"/>
    </location>
</feature>
<evidence type="ECO:0000313" key="3">
    <source>
        <dbReference type="EMBL" id="GAA4723843.1"/>
    </source>
</evidence>
<keyword evidence="2" id="KW-1133">Transmembrane helix</keyword>
<feature type="compositionally biased region" description="Low complexity" evidence="1">
    <location>
        <begin position="405"/>
        <end position="434"/>
    </location>
</feature>
<feature type="region of interest" description="Disordered" evidence="1">
    <location>
        <begin position="146"/>
        <end position="182"/>
    </location>
</feature>